<evidence type="ECO:0000259" key="1">
    <source>
        <dbReference type="Pfam" id="PF13628"/>
    </source>
</evidence>
<accession>A0A060DRX3</accession>
<evidence type="ECO:0000313" key="2">
    <source>
        <dbReference type="EMBL" id="AIB15430.1"/>
    </source>
</evidence>
<dbReference type="PANTHER" id="PTHR38593:SF1">
    <property type="entry name" value="BLR2558 PROTEIN"/>
    <property type="match status" value="1"/>
</dbReference>
<dbReference type="KEGG" id="abq:ABAZ39_26450"/>
<gene>
    <name evidence="2" type="ORF">ABAZ39_26450</name>
</gene>
<dbReference type="Proteomes" id="UP000027186">
    <property type="component" value="Plasmid AbAZ39_p2"/>
</dbReference>
<protein>
    <recommendedName>
        <fullName evidence="1">DUF4142 domain-containing protein</fullName>
    </recommendedName>
</protein>
<dbReference type="RefSeq" id="WP_040136910.1">
    <property type="nucleotide sequence ID" value="NZ_CP007795.1"/>
</dbReference>
<dbReference type="Gene3D" id="1.20.1260.10">
    <property type="match status" value="1"/>
</dbReference>
<dbReference type="InterPro" id="IPR025419">
    <property type="entry name" value="DUF4142"/>
</dbReference>
<dbReference type="Pfam" id="PF13628">
    <property type="entry name" value="DUF4142"/>
    <property type="match status" value="1"/>
</dbReference>
<reference evidence="2 3" key="1">
    <citation type="journal article" date="2014" name="Genome Announc.">
        <title>Complete Genome Sequence of the Model Rhizosphere Strain Azospirillum brasilense Az39, Successfully Applied in Agriculture.</title>
        <authorList>
            <person name="Rivera D."/>
            <person name="Revale S."/>
            <person name="Molina R."/>
            <person name="Gualpa J."/>
            <person name="Puente M."/>
            <person name="Maroniche G."/>
            <person name="Paris G."/>
            <person name="Baker D."/>
            <person name="Clavijo B."/>
            <person name="McLay K."/>
            <person name="Spaepen S."/>
            <person name="Perticari A."/>
            <person name="Vazquez M."/>
            <person name="Wisniewski-Dye F."/>
            <person name="Watkins C."/>
            <person name="Martinez-Abarca F."/>
            <person name="Vanderleyden J."/>
            <person name="Cassan F."/>
        </authorList>
    </citation>
    <scope>NUCLEOTIDE SEQUENCE [LARGE SCALE GENOMIC DNA]</scope>
    <source>
        <strain evidence="2 3">Az39</strain>
        <plasmid evidence="2">AbAZ39_p2</plasmid>
    </source>
</reference>
<dbReference type="InterPro" id="IPR012347">
    <property type="entry name" value="Ferritin-like"/>
</dbReference>
<dbReference type="PANTHER" id="PTHR38593">
    <property type="entry name" value="BLR2558 PROTEIN"/>
    <property type="match status" value="1"/>
</dbReference>
<dbReference type="EMBL" id="CP007795">
    <property type="protein sequence ID" value="AIB15430.1"/>
    <property type="molecule type" value="Genomic_DNA"/>
</dbReference>
<geneLocation type="plasmid" evidence="2 3">
    <name>AbAZ39_p2</name>
</geneLocation>
<sequence length="224" mass="23464">MLRIILAAILGAVLVSGSPWAPVNIRPDTTPRLPPQLGQSLPVEDALFLKEAAAASQGQAELGRLAAEKGADDAFKNLAKGIAETHATLGESLKRLSSARPLPPADQLKPQRADAFGAAGAVPNPANAQEGMTPDAVKALSGASGDAFAKGYIEAQLRIHDRIVDLYQTEASNTPDRELATFAITSLVPIQKDRDALRQMAGRFGISAPATGQPVQYGDPTKAR</sequence>
<proteinExistence type="predicted"/>
<organism evidence="2 3">
    <name type="scientific">Azospirillum argentinense</name>
    <dbReference type="NCBI Taxonomy" id="2970906"/>
    <lineage>
        <taxon>Bacteria</taxon>
        <taxon>Pseudomonadati</taxon>
        <taxon>Pseudomonadota</taxon>
        <taxon>Alphaproteobacteria</taxon>
        <taxon>Rhodospirillales</taxon>
        <taxon>Azospirillaceae</taxon>
        <taxon>Azospirillum</taxon>
    </lineage>
</organism>
<dbReference type="AlphaFoldDB" id="A0A060DRX3"/>
<name>A0A060DRX3_9PROT</name>
<feature type="domain" description="DUF4142" evidence="1">
    <location>
        <begin position="44"/>
        <end position="200"/>
    </location>
</feature>
<evidence type="ECO:0000313" key="3">
    <source>
        <dbReference type="Proteomes" id="UP000027186"/>
    </source>
</evidence>
<keyword evidence="2" id="KW-0614">Plasmid</keyword>